<name>A0A2L1GKQ4_9BACT</name>
<evidence type="ECO:0000256" key="4">
    <source>
        <dbReference type="ARBA" id="ARBA00022813"/>
    </source>
</evidence>
<feature type="region of interest" description="Disordered" evidence="8">
    <location>
        <begin position="1"/>
        <end position="22"/>
    </location>
</feature>
<evidence type="ECO:0000313" key="11">
    <source>
        <dbReference type="Proteomes" id="UP000239867"/>
    </source>
</evidence>
<evidence type="ECO:0000256" key="2">
    <source>
        <dbReference type="ARBA" id="ARBA00022763"/>
    </source>
</evidence>
<keyword evidence="11" id="KW-1185">Reference proteome</keyword>
<gene>
    <name evidence="10" type="ORF">CAY53_01105</name>
</gene>
<keyword evidence="5" id="KW-0234">DNA repair</keyword>
<dbReference type="OrthoDB" id="9802364at2"/>
<dbReference type="GO" id="GO:0006355">
    <property type="term" value="P:regulation of DNA-templated transcription"/>
    <property type="evidence" value="ECO:0007669"/>
    <property type="project" value="InterPro"/>
</dbReference>
<evidence type="ECO:0000256" key="7">
    <source>
        <dbReference type="RuleBase" id="RU003991"/>
    </source>
</evidence>
<organism evidence="10 11">
    <name type="scientific">Desulfobulbus oralis</name>
    <dbReference type="NCBI Taxonomy" id="1986146"/>
    <lineage>
        <taxon>Bacteria</taxon>
        <taxon>Pseudomonadati</taxon>
        <taxon>Thermodesulfobacteriota</taxon>
        <taxon>Desulfobulbia</taxon>
        <taxon>Desulfobulbales</taxon>
        <taxon>Desulfobulbaceae</taxon>
        <taxon>Desulfobulbus</taxon>
    </lineage>
</organism>
<keyword evidence="4 7" id="KW-0068">Autocatalytic cleavage</keyword>
<dbReference type="GO" id="GO:0009432">
    <property type="term" value="P:SOS response"/>
    <property type="evidence" value="ECO:0007669"/>
    <property type="project" value="UniProtKB-KW"/>
</dbReference>
<dbReference type="Pfam" id="PF00717">
    <property type="entry name" value="Peptidase_S24"/>
    <property type="match status" value="1"/>
</dbReference>
<dbReference type="GO" id="GO:0006281">
    <property type="term" value="P:DNA repair"/>
    <property type="evidence" value="ECO:0007669"/>
    <property type="project" value="UniProtKB-KW"/>
</dbReference>
<dbReference type="SUPFAM" id="SSF51306">
    <property type="entry name" value="LexA/Signal peptidase"/>
    <property type="match status" value="1"/>
</dbReference>
<dbReference type="NCBIfam" id="NF007621">
    <property type="entry name" value="PRK10276.1"/>
    <property type="match status" value="1"/>
</dbReference>
<dbReference type="CDD" id="cd06529">
    <property type="entry name" value="S24_LexA-like"/>
    <property type="match status" value="1"/>
</dbReference>
<dbReference type="InterPro" id="IPR050077">
    <property type="entry name" value="LexA_repressor"/>
</dbReference>
<dbReference type="Proteomes" id="UP000239867">
    <property type="component" value="Chromosome"/>
</dbReference>
<evidence type="ECO:0000256" key="3">
    <source>
        <dbReference type="ARBA" id="ARBA00022801"/>
    </source>
</evidence>
<dbReference type="InterPro" id="IPR036286">
    <property type="entry name" value="LexA/Signal_pep-like_sf"/>
</dbReference>
<evidence type="ECO:0000259" key="9">
    <source>
        <dbReference type="Pfam" id="PF00717"/>
    </source>
</evidence>
<keyword evidence="2" id="KW-0227">DNA damage</keyword>
<dbReference type="InterPro" id="IPR039418">
    <property type="entry name" value="LexA-like"/>
</dbReference>
<comment type="similarity">
    <text evidence="1 7">Belongs to the peptidase S24 family.</text>
</comment>
<proteinExistence type="inferred from homology"/>
<accession>A0A2L1GKQ4</accession>
<sequence length="142" mass="15412">MKTNAIPSAAEPENPSGQPLFLSPVQAGFPTPAADDVERSLNLHEHLVRNPAATFFLKASGHSMVEAGIHDGDLLVVDRSLEAGNRRIVIASLDGELTVKRLELRQGRVWLVPANPDYPALDITGQDTVQIWGVVTHVIHQL</sequence>
<evidence type="ECO:0000256" key="6">
    <source>
        <dbReference type="ARBA" id="ARBA00023236"/>
    </source>
</evidence>
<dbReference type="AlphaFoldDB" id="A0A2L1GKQ4"/>
<dbReference type="PANTHER" id="PTHR33516">
    <property type="entry name" value="LEXA REPRESSOR"/>
    <property type="match status" value="1"/>
</dbReference>
<dbReference type="InterPro" id="IPR015927">
    <property type="entry name" value="Peptidase_S24_S26A/B/C"/>
</dbReference>
<keyword evidence="3 7" id="KW-0378">Hydrolase</keyword>
<evidence type="ECO:0000256" key="5">
    <source>
        <dbReference type="ARBA" id="ARBA00023204"/>
    </source>
</evidence>
<reference evidence="10 11" key="1">
    <citation type="journal article" date="2018" name="MBio">
        <title>Insights into the evolution of host association through the isolation and characterization of a novel human periodontal pathobiont, Desulfobulbus oralis.</title>
        <authorList>
            <person name="Cross K.L."/>
            <person name="Chirania P."/>
            <person name="Xiong W."/>
            <person name="Beall C.J."/>
            <person name="Elkins J.G."/>
            <person name="Giannone R.J."/>
            <person name="Griffen A.L."/>
            <person name="Guss A.M."/>
            <person name="Hettich R.L."/>
            <person name="Joshi S.S."/>
            <person name="Mokrzan E.M."/>
            <person name="Martin R.K."/>
            <person name="Zhulin I.B."/>
            <person name="Leys E.J."/>
            <person name="Podar M."/>
        </authorList>
    </citation>
    <scope>NUCLEOTIDE SEQUENCE [LARGE SCALE GENOMIC DNA]</scope>
    <source>
        <strain evidence="10 11">ORNL</strain>
    </source>
</reference>
<dbReference type="GO" id="GO:0003677">
    <property type="term" value="F:DNA binding"/>
    <property type="evidence" value="ECO:0007669"/>
    <property type="project" value="InterPro"/>
</dbReference>
<evidence type="ECO:0000256" key="1">
    <source>
        <dbReference type="ARBA" id="ARBA00007484"/>
    </source>
</evidence>
<evidence type="ECO:0000313" key="10">
    <source>
        <dbReference type="EMBL" id="AVD70249.1"/>
    </source>
</evidence>
<dbReference type="RefSeq" id="WP_104935574.1">
    <property type="nucleotide sequence ID" value="NZ_CP021255.1"/>
</dbReference>
<dbReference type="PANTHER" id="PTHR33516:SF2">
    <property type="entry name" value="LEXA REPRESSOR-RELATED"/>
    <property type="match status" value="1"/>
</dbReference>
<dbReference type="GO" id="GO:0016787">
    <property type="term" value="F:hydrolase activity"/>
    <property type="evidence" value="ECO:0007669"/>
    <property type="project" value="UniProtKB-KW"/>
</dbReference>
<dbReference type="EMBL" id="CP021255">
    <property type="protein sequence ID" value="AVD70249.1"/>
    <property type="molecule type" value="Genomic_DNA"/>
</dbReference>
<dbReference type="KEGG" id="deo:CAY53_01105"/>
<dbReference type="PRINTS" id="PR00726">
    <property type="entry name" value="LEXASERPTASE"/>
</dbReference>
<dbReference type="Gene3D" id="2.10.109.10">
    <property type="entry name" value="Umud Fragment, subunit A"/>
    <property type="match status" value="1"/>
</dbReference>
<keyword evidence="6" id="KW-0742">SOS response</keyword>
<dbReference type="InterPro" id="IPR006197">
    <property type="entry name" value="Peptidase_S24_LexA"/>
</dbReference>
<evidence type="ECO:0000256" key="8">
    <source>
        <dbReference type="SAM" id="MobiDB-lite"/>
    </source>
</evidence>
<feature type="domain" description="Peptidase S24/S26A/S26B/S26C" evidence="9">
    <location>
        <begin position="20"/>
        <end position="135"/>
    </location>
</feature>
<protein>
    <submittedName>
        <fullName evidence="10">Peptidase S24/S26A/S26B</fullName>
    </submittedName>
</protein>